<dbReference type="EMBL" id="JAUMIS010000001">
    <property type="protein sequence ID" value="MDO3721082.1"/>
    <property type="molecule type" value="Genomic_DNA"/>
</dbReference>
<dbReference type="RefSeq" id="WP_302909110.1">
    <property type="nucleotide sequence ID" value="NZ_JAUMIS010000001.1"/>
</dbReference>
<dbReference type="SUPFAM" id="SSF47616">
    <property type="entry name" value="GST C-terminal domain-like"/>
    <property type="match status" value="1"/>
</dbReference>
<feature type="domain" description="GST N-terminal" evidence="1">
    <location>
        <begin position="1"/>
        <end position="81"/>
    </location>
</feature>
<dbReference type="Gene3D" id="3.40.30.10">
    <property type="entry name" value="Glutaredoxin"/>
    <property type="match status" value="1"/>
</dbReference>
<dbReference type="PANTHER" id="PTHR42673:SF4">
    <property type="entry name" value="MALEYLACETOACETATE ISOMERASE"/>
    <property type="match status" value="1"/>
</dbReference>
<sequence>MAIKLYQFAISHYCEKVRWALDFKGLKYQTVTLLPGQHIKTIRQLTGGKTSSVPVLEHDGHVVQDSPKILDYLDETFPDNPLTPADPELREQALAWEQRLDAEAGPAVRCYAYHHFLKRPKVVIPMLAAGTPFYNRYLLSLIFSRVEEMMRQWMKINEKTSEQSRLVMEQLLTDLTEAYQNSPFLVGDSFTRADLTASAMFSPMFQPAAFPVPWPKPEKIPADVSGWLNQWQQQLQVLSNLYERNRQAG</sequence>
<dbReference type="PANTHER" id="PTHR42673">
    <property type="entry name" value="MALEYLACETOACETATE ISOMERASE"/>
    <property type="match status" value="1"/>
</dbReference>
<dbReference type="InterPro" id="IPR004045">
    <property type="entry name" value="Glutathione_S-Trfase_N"/>
</dbReference>
<dbReference type="Proteomes" id="UP001168640">
    <property type="component" value="Unassembled WGS sequence"/>
</dbReference>
<protein>
    <submittedName>
        <fullName evidence="2">Glutathione S-transferase family protein</fullName>
    </submittedName>
</protein>
<gene>
    <name evidence="2" type="ORF">QVZ43_05070</name>
</gene>
<dbReference type="Pfam" id="PF13417">
    <property type="entry name" value="GST_N_3"/>
    <property type="match status" value="1"/>
</dbReference>
<comment type="caution">
    <text evidence="2">The sequence shown here is derived from an EMBL/GenBank/DDBJ whole genome shotgun (WGS) entry which is preliminary data.</text>
</comment>
<dbReference type="InterPro" id="IPR040079">
    <property type="entry name" value="Glutathione_S-Trfase"/>
</dbReference>
<organism evidence="2 3">
    <name type="scientific">Marinobacter suaedae</name>
    <dbReference type="NCBI Taxonomy" id="3057675"/>
    <lineage>
        <taxon>Bacteria</taxon>
        <taxon>Pseudomonadati</taxon>
        <taxon>Pseudomonadota</taxon>
        <taxon>Gammaproteobacteria</taxon>
        <taxon>Pseudomonadales</taxon>
        <taxon>Marinobacteraceae</taxon>
        <taxon>Marinobacter</taxon>
    </lineage>
</organism>
<dbReference type="SFLD" id="SFLDS00019">
    <property type="entry name" value="Glutathione_Transferase_(cytos"/>
    <property type="match status" value="1"/>
</dbReference>
<dbReference type="InterPro" id="IPR036249">
    <property type="entry name" value="Thioredoxin-like_sf"/>
</dbReference>
<name>A0ABT8VYM5_9GAMM</name>
<evidence type="ECO:0000313" key="2">
    <source>
        <dbReference type="EMBL" id="MDO3721082.1"/>
    </source>
</evidence>
<dbReference type="InterPro" id="IPR036282">
    <property type="entry name" value="Glutathione-S-Trfase_C_sf"/>
</dbReference>
<evidence type="ECO:0000259" key="1">
    <source>
        <dbReference type="PROSITE" id="PS50404"/>
    </source>
</evidence>
<dbReference type="CDD" id="cd00299">
    <property type="entry name" value="GST_C_family"/>
    <property type="match status" value="1"/>
</dbReference>
<dbReference type="PROSITE" id="PS50404">
    <property type="entry name" value="GST_NTER"/>
    <property type="match status" value="1"/>
</dbReference>
<proteinExistence type="predicted"/>
<dbReference type="SUPFAM" id="SSF52833">
    <property type="entry name" value="Thioredoxin-like"/>
    <property type="match status" value="1"/>
</dbReference>
<keyword evidence="3" id="KW-1185">Reference proteome</keyword>
<reference evidence="2" key="1">
    <citation type="submission" date="2023-07" db="EMBL/GenBank/DDBJ databases">
        <title>Marinobacter sp. chi1 genome sequencing and assembly.</title>
        <authorList>
            <person name="Park S."/>
        </authorList>
    </citation>
    <scope>NUCLEOTIDE SEQUENCE</scope>
    <source>
        <strain evidence="2">Chi1</strain>
    </source>
</reference>
<accession>A0ABT8VYM5</accession>
<dbReference type="PROSITE" id="PS51354">
    <property type="entry name" value="GLUTAREDOXIN_2"/>
    <property type="match status" value="1"/>
</dbReference>
<evidence type="ECO:0000313" key="3">
    <source>
        <dbReference type="Proteomes" id="UP001168640"/>
    </source>
</evidence>
<dbReference type="Gene3D" id="1.20.1050.10">
    <property type="match status" value="1"/>
</dbReference>